<accession>V3ZFJ2</accession>
<dbReference type="AlphaFoldDB" id="V3ZFJ2"/>
<sequence>MAIYCKTSNSSSTLCRQDLWSNCELTYALDPFQCKCILCVTFWKNVFGSSADLLFDSYKKRMELSSDISIKMSDMVKVGDRVSVHGKSVKSLTNGIYEGKRYFYCTTGHGIMVPYREVVKLQPYVKTPSLNNIMFPSYNQVRKARQEREEILEAFYRSRSTSPKLYSTQNKHQLSRVLTADTNDMAYKDRLQMHRRCSKHEREERQQFEKNMREEKKVLTKLFGTGERAERLEETLKYLQKGYEKGQDEKAQNQKYSLNSDSDNEE</sequence>
<dbReference type="EMBL" id="KB203854">
    <property type="protein sequence ID" value="ESO82837.1"/>
    <property type="molecule type" value="Genomic_DNA"/>
</dbReference>
<dbReference type="HOGENOM" id="CLU_1046924_0_0_1"/>
<gene>
    <name evidence="2" type="ORF">LOTGIDRAFT_229839</name>
</gene>
<dbReference type="OMA" id="ELRMEDW"/>
<dbReference type="GeneID" id="20248125"/>
<feature type="compositionally biased region" description="Basic and acidic residues" evidence="1">
    <location>
        <begin position="243"/>
        <end position="252"/>
    </location>
</feature>
<protein>
    <submittedName>
        <fullName evidence="2">Uncharacterized protein</fullName>
    </submittedName>
</protein>
<dbReference type="InterPro" id="IPR036859">
    <property type="entry name" value="CAP-Gly_dom_sf"/>
</dbReference>
<dbReference type="SUPFAM" id="SSF74924">
    <property type="entry name" value="Cap-Gly domain"/>
    <property type="match status" value="1"/>
</dbReference>
<dbReference type="CTD" id="20248125"/>
<dbReference type="Proteomes" id="UP000030746">
    <property type="component" value="Unassembled WGS sequence"/>
</dbReference>
<dbReference type="KEGG" id="lgi:LOTGIDRAFT_229839"/>
<proteinExistence type="predicted"/>
<dbReference type="RefSeq" id="XP_009066628.1">
    <property type="nucleotide sequence ID" value="XM_009068380.1"/>
</dbReference>
<dbReference type="OrthoDB" id="2130750at2759"/>
<name>V3ZFJ2_LOTGI</name>
<evidence type="ECO:0000256" key="1">
    <source>
        <dbReference type="SAM" id="MobiDB-lite"/>
    </source>
</evidence>
<evidence type="ECO:0000313" key="2">
    <source>
        <dbReference type="EMBL" id="ESO82837.1"/>
    </source>
</evidence>
<keyword evidence="3" id="KW-1185">Reference proteome</keyword>
<organism evidence="2 3">
    <name type="scientific">Lottia gigantea</name>
    <name type="common">Giant owl limpet</name>
    <dbReference type="NCBI Taxonomy" id="225164"/>
    <lineage>
        <taxon>Eukaryota</taxon>
        <taxon>Metazoa</taxon>
        <taxon>Spiralia</taxon>
        <taxon>Lophotrochozoa</taxon>
        <taxon>Mollusca</taxon>
        <taxon>Gastropoda</taxon>
        <taxon>Patellogastropoda</taxon>
        <taxon>Lottioidea</taxon>
        <taxon>Lottiidae</taxon>
        <taxon>Lottia</taxon>
    </lineage>
</organism>
<reference evidence="2 3" key="1">
    <citation type="journal article" date="2013" name="Nature">
        <title>Insights into bilaterian evolution from three spiralian genomes.</title>
        <authorList>
            <person name="Simakov O."/>
            <person name="Marletaz F."/>
            <person name="Cho S.J."/>
            <person name="Edsinger-Gonzales E."/>
            <person name="Havlak P."/>
            <person name="Hellsten U."/>
            <person name="Kuo D.H."/>
            <person name="Larsson T."/>
            <person name="Lv J."/>
            <person name="Arendt D."/>
            <person name="Savage R."/>
            <person name="Osoegawa K."/>
            <person name="de Jong P."/>
            <person name="Grimwood J."/>
            <person name="Chapman J.A."/>
            <person name="Shapiro H."/>
            <person name="Aerts A."/>
            <person name="Otillar R.P."/>
            <person name="Terry A.Y."/>
            <person name="Boore J.L."/>
            <person name="Grigoriev I.V."/>
            <person name="Lindberg D.R."/>
            <person name="Seaver E.C."/>
            <person name="Weisblat D.A."/>
            <person name="Putnam N.H."/>
            <person name="Rokhsar D.S."/>
        </authorList>
    </citation>
    <scope>NUCLEOTIDE SEQUENCE [LARGE SCALE GENOMIC DNA]</scope>
</reference>
<feature type="compositionally biased region" description="Polar residues" evidence="1">
    <location>
        <begin position="253"/>
        <end position="266"/>
    </location>
</feature>
<feature type="region of interest" description="Disordered" evidence="1">
    <location>
        <begin position="243"/>
        <end position="266"/>
    </location>
</feature>
<evidence type="ECO:0000313" key="3">
    <source>
        <dbReference type="Proteomes" id="UP000030746"/>
    </source>
</evidence>